<gene>
    <name evidence="1" type="ORF">LOD99_3123</name>
</gene>
<evidence type="ECO:0000313" key="2">
    <source>
        <dbReference type="Proteomes" id="UP001165289"/>
    </source>
</evidence>
<reference evidence="1 2" key="1">
    <citation type="journal article" date="2023" name="BMC Biol.">
        <title>The compact genome of the sponge Oopsacas minuta (Hexactinellida) is lacking key metazoan core genes.</title>
        <authorList>
            <person name="Santini S."/>
            <person name="Schenkelaars Q."/>
            <person name="Jourda C."/>
            <person name="Duchesne M."/>
            <person name="Belahbib H."/>
            <person name="Rocher C."/>
            <person name="Selva M."/>
            <person name="Riesgo A."/>
            <person name="Vervoort M."/>
            <person name="Leys S.P."/>
            <person name="Kodjabachian L."/>
            <person name="Le Bivic A."/>
            <person name="Borchiellini C."/>
            <person name="Claverie J.M."/>
            <person name="Renard E."/>
        </authorList>
    </citation>
    <scope>NUCLEOTIDE SEQUENCE [LARGE SCALE GENOMIC DNA]</scope>
    <source>
        <strain evidence="1">SPO-2</strain>
    </source>
</reference>
<dbReference type="EMBL" id="JAKMXF010000244">
    <property type="protein sequence ID" value="KAI6653947.1"/>
    <property type="molecule type" value="Genomic_DNA"/>
</dbReference>
<comment type="caution">
    <text evidence="1">The sequence shown here is derived from an EMBL/GenBank/DDBJ whole genome shotgun (WGS) entry which is preliminary data.</text>
</comment>
<organism evidence="1 2">
    <name type="scientific">Oopsacas minuta</name>
    <dbReference type="NCBI Taxonomy" id="111878"/>
    <lineage>
        <taxon>Eukaryota</taxon>
        <taxon>Metazoa</taxon>
        <taxon>Porifera</taxon>
        <taxon>Hexactinellida</taxon>
        <taxon>Hexasterophora</taxon>
        <taxon>Lyssacinosida</taxon>
        <taxon>Leucopsacidae</taxon>
        <taxon>Oopsacas</taxon>
    </lineage>
</organism>
<dbReference type="AlphaFoldDB" id="A0AAV7JYE8"/>
<dbReference type="Proteomes" id="UP001165289">
    <property type="component" value="Unassembled WGS sequence"/>
</dbReference>
<sequence length="189" mass="21125">MVSESSTANRDLNLIDFIRTVRSRKVYSKESDVSISESTPNSFPLLTLSHPCLNSFLPIITGLAEVHNVHGELLILKAVSSWLPRCKDIVLAHIASQPNFIYDDFMLEFGASCSFLSDLLEQIKLITTVVKILMSRDGFDGFPDTSFFISNDNENDIDTTHTEDEEIGFSTYVSNTYQINSQICTISVS</sequence>
<proteinExistence type="predicted"/>
<protein>
    <submittedName>
        <fullName evidence="1">Uncharacterized protein</fullName>
    </submittedName>
</protein>
<accession>A0AAV7JYE8</accession>
<keyword evidence="2" id="KW-1185">Reference proteome</keyword>
<evidence type="ECO:0000313" key="1">
    <source>
        <dbReference type="EMBL" id="KAI6653947.1"/>
    </source>
</evidence>
<name>A0AAV7JYE8_9METZ</name>